<comment type="caution">
    <text evidence="4">The sequence shown here is derived from an EMBL/GenBank/DDBJ whole genome shotgun (WGS) entry which is preliminary data.</text>
</comment>
<dbReference type="Proteomes" id="UP000218542">
    <property type="component" value="Unassembled WGS sequence"/>
</dbReference>
<comment type="similarity">
    <text evidence="1">Belongs to the AB hydrolase superfamily. AB hydrolase 4 family.</text>
</comment>
<keyword evidence="4" id="KW-0378">Hydrolase</keyword>
<dbReference type="SUPFAM" id="SSF53474">
    <property type="entry name" value="alpha/beta-Hydrolases"/>
    <property type="match status" value="1"/>
</dbReference>
<dbReference type="PANTHER" id="PTHR10794">
    <property type="entry name" value="ABHYDROLASE DOMAIN-CONTAINING PROTEIN"/>
    <property type="match status" value="1"/>
</dbReference>
<dbReference type="GO" id="GO:0047372">
    <property type="term" value="F:monoacylglycerol lipase activity"/>
    <property type="evidence" value="ECO:0007669"/>
    <property type="project" value="TreeGrafter"/>
</dbReference>
<dbReference type="InterPro" id="IPR029058">
    <property type="entry name" value="AB_hydrolase_fold"/>
</dbReference>
<evidence type="ECO:0000313" key="4">
    <source>
        <dbReference type="EMBL" id="GAX61487.1"/>
    </source>
</evidence>
<protein>
    <submittedName>
        <fullName evidence="4">Hydrolase of the alpha/beta-hydrolase fold</fullName>
    </submittedName>
</protein>
<dbReference type="InterPro" id="IPR050960">
    <property type="entry name" value="AB_hydrolase_4_sf"/>
</dbReference>
<accession>A0A286U029</accession>
<gene>
    <name evidence="4" type="ORF">SCALIN_C22_0201</name>
</gene>
<dbReference type="Gene3D" id="3.40.50.1820">
    <property type="entry name" value="alpha/beta hydrolase"/>
    <property type="match status" value="1"/>
</dbReference>
<dbReference type="InterPro" id="IPR000073">
    <property type="entry name" value="AB_hydrolase_1"/>
</dbReference>
<dbReference type="PANTHER" id="PTHR10794:SF94">
    <property type="entry name" value="ESTERASE YHET-RELATED"/>
    <property type="match status" value="1"/>
</dbReference>
<proteinExistence type="inferred from homology"/>
<dbReference type="AlphaFoldDB" id="A0A286U029"/>
<evidence type="ECO:0000313" key="5">
    <source>
        <dbReference type="Proteomes" id="UP000218542"/>
    </source>
</evidence>
<evidence type="ECO:0000256" key="1">
    <source>
        <dbReference type="ARBA" id="ARBA00010884"/>
    </source>
</evidence>
<feature type="active site" description="Charge relay system" evidence="2">
    <location>
        <position position="140"/>
    </location>
</feature>
<dbReference type="PIRSF" id="PIRSF005211">
    <property type="entry name" value="Ab_hydro_YheT"/>
    <property type="match status" value="1"/>
</dbReference>
<keyword evidence="5" id="KW-1185">Reference proteome</keyword>
<feature type="domain" description="AB hydrolase-1" evidence="3">
    <location>
        <begin position="63"/>
        <end position="300"/>
    </location>
</feature>
<dbReference type="OrthoDB" id="332676at2"/>
<dbReference type="InterPro" id="IPR012020">
    <property type="entry name" value="ABHD4"/>
</dbReference>
<dbReference type="RefSeq" id="WP_096894873.1">
    <property type="nucleotide sequence ID" value="NZ_BAOS01000022.1"/>
</dbReference>
<dbReference type="Pfam" id="PF00561">
    <property type="entry name" value="Abhydrolase_1"/>
    <property type="match status" value="1"/>
</dbReference>
<reference evidence="5" key="1">
    <citation type="journal article" date="2017" name="Environ. Microbiol. Rep.">
        <title>Genetic Diversity of Marine Anaerobic Ammonium-Oxidizing Bacteria as Revealed by Genomic and Proteomic Analyses of 'Candidatus Scalindua japonica'.</title>
        <authorList>
            <person name="Oshiki M."/>
            <person name="Mizuto K."/>
            <person name="Kimura Z."/>
            <person name="Kindaichi T."/>
            <person name="Satoh H."/>
            <person name="Okabe S."/>
        </authorList>
    </citation>
    <scope>NUCLEOTIDE SEQUENCE [LARGE SCALE GENOMIC DNA]</scope>
    <source>
        <strain evidence="5">husup-a2</strain>
    </source>
</reference>
<feature type="active site" description="Charge relay system" evidence="2">
    <location>
        <position position="267"/>
    </location>
</feature>
<name>A0A286U029_9BACT</name>
<evidence type="ECO:0000256" key="2">
    <source>
        <dbReference type="PIRSR" id="PIRSR005211-1"/>
    </source>
</evidence>
<evidence type="ECO:0000259" key="3">
    <source>
        <dbReference type="Pfam" id="PF00561"/>
    </source>
</evidence>
<sequence length="320" mass="37029">MPLIHRSNYCPPLFLQNGHIQSIYPTLFRKFDTGFYQRERIFTPDDDFLDIDWSKIGSNKLAIISHGLEGSSHRNYVVGMVKILNRNGWDALAWNYRSCSGEINRQLRFYNSGTIDDLEFVIQHAVKAGSYKEIVLIGFSMGGNLTLLYLGNKGCQVESKIVKSVVFSVPCDLKASTQELARFKNKIYMKRFLKTLHQKIKDKMKIMPNQINDDDYNLIKNFKDYDDRYTAPLHGFNNAEDYWKKCSSKQFIPEIKIPTLMVNASNDPFIADGCYPVNETSNSKYVYLEIPRSGGHVGFIQFNKDKSYWSEKRAIKFLKD</sequence>
<feature type="active site" description="Charge relay system" evidence="2">
    <location>
        <position position="296"/>
    </location>
</feature>
<dbReference type="GO" id="GO:0034338">
    <property type="term" value="F:short-chain carboxylesterase activity"/>
    <property type="evidence" value="ECO:0007669"/>
    <property type="project" value="TreeGrafter"/>
</dbReference>
<dbReference type="EMBL" id="BAOS01000022">
    <property type="protein sequence ID" value="GAX61487.1"/>
    <property type="molecule type" value="Genomic_DNA"/>
</dbReference>
<organism evidence="4 5">
    <name type="scientific">Candidatus Scalindua japonica</name>
    <dbReference type="NCBI Taxonomy" id="1284222"/>
    <lineage>
        <taxon>Bacteria</taxon>
        <taxon>Pseudomonadati</taxon>
        <taxon>Planctomycetota</taxon>
        <taxon>Candidatus Brocadiia</taxon>
        <taxon>Candidatus Brocadiales</taxon>
        <taxon>Candidatus Scalinduaceae</taxon>
        <taxon>Candidatus Scalindua</taxon>
    </lineage>
</organism>